<organism evidence="1">
    <name type="scientific">uncultured Acetobacteraceae bacterium</name>
    <dbReference type="NCBI Taxonomy" id="169975"/>
    <lineage>
        <taxon>Bacteria</taxon>
        <taxon>Pseudomonadati</taxon>
        <taxon>Pseudomonadota</taxon>
        <taxon>Alphaproteobacteria</taxon>
        <taxon>Acetobacterales</taxon>
        <taxon>Acetobacteraceae</taxon>
        <taxon>environmental samples</taxon>
    </lineage>
</organism>
<reference evidence="1" key="1">
    <citation type="submission" date="2020-02" db="EMBL/GenBank/DDBJ databases">
        <authorList>
            <person name="Meier V. D."/>
        </authorList>
    </citation>
    <scope>NUCLEOTIDE SEQUENCE</scope>
    <source>
        <strain evidence="1">AVDCRST_MAG04</strain>
    </source>
</reference>
<proteinExistence type="predicted"/>
<dbReference type="AlphaFoldDB" id="A0A6J4J9D2"/>
<dbReference type="EMBL" id="CADCTL010000230">
    <property type="protein sequence ID" value="CAA9272572.1"/>
    <property type="molecule type" value="Genomic_DNA"/>
</dbReference>
<evidence type="ECO:0000313" key="1">
    <source>
        <dbReference type="EMBL" id="CAA9272572.1"/>
    </source>
</evidence>
<protein>
    <submittedName>
        <fullName evidence="1">Uncharacterized protein</fullName>
    </submittedName>
</protein>
<gene>
    <name evidence="1" type="ORF">AVDCRST_MAG04-3181</name>
</gene>
<accession>A0A6J4J9D2</accession>
<sequence length="99" mass="10243">MGEGQSGGVKGERPACLGARTPPYFLTSLPPYFPHRSPSDKRLGPGVGAVESTPSVAALRSASLTALLSNADRLRTKGAARALADRVYLFRSGGASASR</sequence>
<name>A0A6J4J9D2_9PROT</name>